<reference evidence="2" key="1">
    <citation type="journal article" date="2019" name="Int. J. Syst. Evol. Microbiol.">
        <title>The Global Catalogue of Microorganisms (GCM) 10K type strain sequencing project: providing services to taxonomists for standard genome sequencing and annotation.</title>
        <authorList>
            <consortium name="The Broad Institute Genomics Platform"/>
            <consortium name="The Broad Institute Genome Sequencing Center for Infectious Disease"/>
            <person name="Wu L."/>
            <person name="Ma J."/>
        </authorList>
    </citation>
    <scope>NUCLEOTIDE SEQUENCE [LARGE SCALE GENOMIC DNA]</scope>
    <source>
        <strain evidence="2">JCM 18715</strain>
    </source>
</reference>
<gene>
    <name evidence="1" type="ORF">GCM10025770_21300</name>
</gene>
<sequence length="360" mass="40231">MSQDLSLYLPKDRLPSTRTWNRLLREAGFKLKLPADLEPGEDQGWVPCNDDIGFDFSSGPLDEVITDGPNGTPVDWSITLGCQSDAALAAAYAALACLAGHAGGYVLDTYTGESLTSDQALARAITLQQALTPKTRKVNPFSNALRTILKPELEKQGFKKLSATCYYRIRHLTCQYLNFEKYRHDPAHYRASCFIVQLAPKKTSTPAWKLFPLGSEFMAYGTPAEVTASMQRVLGDFKHVALPGFAQFDTLEKLVAQFDSLYADAEYSSQWAHDYADFACILAYAGRLNASRRFAEFAKRGYQEWAEEIRTLKPSAVWPDASVALMNELLTALDEGRHMTLVTEWRRESLKAAKVPYEEV</sequence>
<proteinExistence type="predicted"/>
<dbReference type="EMBL" id="BAABLD010000008">
    <property type="protein sequence ID" value="GAA5165560.1"/>
    <property type="molecule type" value="Genomic_DNA"/>
</dbReference>
<keyword evidence="2" id="KW-1185">Reference proteome</keyword>
<protein>
    <submittedName>
        <fullName evidence="1">Uncharacterized protein</fullName>
    </submittedName>
</protein>
<name>A0ABP9QPW1_9RHOO</name>
<evidence type="ECO:0000313" key="2">
    <source>
        <dbReference type="Proteomes" id="UP001500547"/>
    </source>
</evidence>
<accession>A0ABP9QPW1</accession>
<dbReference type="RefSeq" id="WP_345532924.1">
    <property type="nucleotide sequence ID" value="NZ_BAABLD010000008.1"/>
</dbReference>
<organism evidence="1 2">
    <name type="scientific">Viridibacterium curvum</name>
    <dbReference type="NCBI Taxonomy" id="1101404"/>
    <lineage>
        <taxon>Bacteria</taxon>
        <taxon>Pseudomonadati</taxon>
        <taxon>Pseudomonadota</taxon>
        <taxon>Betaproteobacteria</taxon>
        <taxon>Rhodocyclales</taxon>
        <taxon>Rhodocyclaceae</taxon>
        <taxon>Viridibacterium</taxon>
    </lineage>
</organism>
<evidence type="ECO:0000313" key="1">
    <source>
        <dbReference type="EMBL" id="GAA5165560.1"/>
    </source>
</evidence>
<dbReference type="Proteomes" id="UP001500547">
    <property type="component" value="Unassembled WGS sequence"/>
</dbReference>
<comment type="caution">
    <text evidence="1">The sequence shown here is derived from an EMBL/GenBank/DDBJ whole genome shotgun (WGS) entry which is preliminary data.</text>
</comment>